<dbReference type="InterPro" id="IPR033730">
    <property type="entry name" value="ProRS_core_prok"/>
</dbReference>
<keyword evidence="4" id="KW-0547">Nucleotide-binding</keyword>
<dbReference type="GO" id="GO:0006433">
    <property type="term" value="P:prolyl-tRNA aminoacylation"/>
    <property type="evidence" value="ECO:0007669"/>
    <property type="project" value="InterPro"/>
</dbReference>
<dbReference type="PANTHER" id="PTHR42753:SF2">
    <property type="entry name" value="PROLINE--TRNA LIGASE"/>
    <property type="match status" value="1"/>
</dbReference>
<dbReference type="EMBL" id="MHKE01000017">
    <property type="protein sequence ID" value="OGY82780.1"/>
    <property type="molecule type" value="Genomic_DNA"/>
</dbReference>
<evidence type="ECO:0000256" key="5">
    <source>
        <dbReference type="ARBA" id="ARBA00022840"/>
    </source>
</evidence>
<dbReference type="InterPro" id="IPR002314">
    <property type="entry name" value="aa-tRNA-synt_IIb"/>
</dbReference>
<comment type="catalytic activity">
    <reaction evidence="9">
        <text>tRNA(Pro) + L-proline + ATP = L-prolyl-tRNA(Pro) + AMP + diphosphate</text>
        <dbReference type="Rhea" id="RHEA:14305"/>
        <dbReference type="Rhea" id="RHEA-COMP:9700"/>
        <dbReference type="Rhea" id="RHEA-COMP:9702"/>
        <dbReference type="ChEBI" id="CHEBI:30616"/>
        <dbReference type="ChEBI" id="CHEBI:33019"/>
        <dbReference type="ChEBI" id="CHEBI:60039"/>
        <dbReference type="ChEBI" id="CHEBI:78442"/>
        <dbReference type="ChEBI" id="CHEBI:78532"/>
        <dbReference type="ChEBI" id="CHEBI:456215"/>
        <dbReference type="EC" id="6.1.1.15"/>
    </reaction>
</comment>
<gene>
    <name evidence="11" type="ORF">A2898_04260</name>
</gene>
<sequence length="415" mass="46483">MKLSALFTKTKHNPPQGEVSINAKLLEQAGYISKMMAGVYAYMPLGLRVLKKVSAIIREEMDALGAQEIYLSALQPKALWEVTGRWNELSEIMYQFTDRSDQEVGLATTHEEPITEIAKHYISSYKDLPLAVYQIQDKFRDEPRAKSGLIRGREFSMKDLYSFHTTGNDLDSFYLLVANAYKKIFQRLCLPVRMIEASGGTFTKSYSHEFQVIADAGEDKLIYCTNCDYAQNAEISRYKDGGHCPHCEKTLTESRGIEVGNIFKLGTKFSDALGLHYTDSDGVARPVHMASYGIGPGRVMGTIVEVSHDERGIIWPKSVTPFHAYIASLGNDPGMIECIKKVYTKSQSAGYEVLYDDRNVSPGVKLRDADLLGIPLRIVTGTKSEGKYEISERSMSTKKIVTEKEVFTTLSSFYS</sequence>
<dbReference type="CDD" id="cd00861">
    <property type="entry name" value="ProRS_anticodon_short"/>
    <property type="match status" value="1"/>
</dbReference>
<evidence type="ECO:0000256" key="4">
    <source>
        <dbReference type="ARBA" id="ARBA00022741"/>
    </source>
</evidence>
<dbReference type="GO" id="GO:0004827">
    <property type="term" value="F:proline-tRNA ligase activity"/>
    <property type="evidence" value="ECO:0007669"/>
    <property type="project" value="UniProtKB-EC"/>
</dbReference>
<organism evidence="11 12">
    <name type="scientific">Candidatus Kerfeldbacteria bacterium RIFCSPLOWO2_01_FULL_48_11</name>
    <dbReference type="NCBI Taxonomy" id="1798543"/>
    <lineage>
        <taxon>Bacteria</taxon>
        <taxon>Candidatus Kerfeldiibacteriota</taxon>
    </lineage>
</organism>
<dbReference type="InterPro" id="IPR004154">
    <property type="entry name" value="Anticodon-bd"/>
</dbReference>
<dbReference type="PANTHER" id="PTHR42753">
    <property type="entry name" value="MITOCHONDRIAL RIBOSOME PROTEIN L39/PROLYL-TRNA LIGASE FAMILY MEMBER"/>
    <property type="match status" value="1"/>
</dbReference>
<dbReference type="AlphaFoldDB" id="A0A1G2B3J6"/>
<comment type="caution">
    <text evidence="11">The sequence shown here is derived from an EMBL/GenBank/DDBJ whole genome shotgun (WGS) entry which is preliminary data.</text>
</comment>
<dbReference type="InterPro" id="IPR044140">
    <property type="entry name" value="ProRS_anticodon_short"/>
</dbReference>
<keyword evidence="7" id="KW-0030">Aminoacyl-tRNA synthetase</keyword>
<evidence type="ECO:0000313" key="11">
    <source>
        <dbReference type="EMBL" id="OGY82780.1"/>
    </source>
</evidence>
<dbReference type="Pfam" id="PF00587">
    <property type="entry name" value="tRNA-synt_2b"/>
    <property type="match status" value="1"/>
</dbReference>
<evidence type="ECO:0000256" key="1">
    <source>
        <dbReference type="ARBA" id="ARBA00012831"/>
    </source>
</evidence>
<dbReference type="InterPro" id="IPR002316">
    <property type="entry name" value="Pro-tRNA-ligase_IIa"/>
</dbReference>
<evidence type="ECO:0000313" key="12">
    <source>
        <dbReference type="Proteomes" id="UP000179164"/>
    </source>
</evidence>
<name>A0A1G2B3J6_9BACT</name>
<dbReference type="Pfam" id="PF03129">
    <property type="entry name" value="HGTP_anticodon"/>
    <property type="match status" value="1"/>
</dbReference>
<dbReference type="STRING" id="1798543.A2898_04260"/>
<dbReference type="CDD" id="cd00779">
    <property type="entry name" value="ProRS_core_prok"/>
    <property type="match status" value="1"/>
</dbReference>
<keyword evidence="6" id="KW-0648">Protein biosynthesis</keyword>
<evidence type="ECO:0000256" key="6">
    <source>
        <dbReference type="ARBA" id="ARBA00022917"/>
    </source>
</evidence>
<proteinExistence type="predicted"/>
<evidence type="ECO:0000256" key="8">
    <source>
        <dbReference type="ARBA" id="ARBA00029731"/>
    </source>
</evidence>
<dbReference type="SUPFAM" id="SSF52954">
    <property type="entry name" value="Class II aaRS ABD-related"/>
    <property type="match status" value="1"/>
</dbReference>
<evidence type="ECO:0000256" key="2">
    <source>
        <dbReference type="ARBA" id="ARBA00019110"/>
    </source>
</evidence>
<evidence type="ECO:0000256" key="9">
    <source>
        <dbReference type="ARBA" id="ARBA00047671"/>
    </source>
</evidence>
<accession>A0A1G2B3J6</accession>
<keyword evidence="3" id="KW-0436">Ligase</keyword>
<dbReference type="PROSITE" id="PS50862">
    <property type="entry name" value="AA_TRNA_LIGASE_II"/>
    <property type="match status" value="1"/>
</dbReference>
<protein>
    <recommendedName>
        <fullName evidence="2">Proline--tRNA ligase</fullName>
        <ecNumber evidence="1">6.1.1.15</ecNumber>
    </recommendedName>
    <alternativeName>
        <fullName evidence="8">Prolyl-tRNA synthetase</fullName>
    </alternativeName>
</protein>
<dbReference type="Gene3D" id="3.30.930.10">
    <property type="entry name" value="Bira Bifunctional Protein, Domain 2"/>
    <property type="match status" value="1"/>
</dbReference>
<dbReference type="Proteomes" id="UP000179164">
    <property type="component" value="Unassembled WGS sequence"/>
</dbReference>
<dbReference type="InterPro" id="IPR006195">
    <property type="entry name" value="aa-tRNA-synth_II"/>
</dbReference>
<dbReference type="EC" id="6.1.1.15" evidence="1"/>
<evidence type="ECO:0000259" key="10">
    <source>
        <dbReference type="PROSITE" id="PS50862"/>
    </source>
</evidence>
<dbReference type="InterPro" id="IPR050062">
    <property type="entry name" value="Pro-tRNA_synthetase"/>
</dbReference>
<dbReference type="GO" id="GO:0005524">
    <property type="term" value="F:ATP binding"/>
    <property type="evidence" value="ECO:0007669"/>
    <property type="project" value="UniProtKB-KW"/>
</dbReference>
<dbReference type="Gene3D" id="3.40.50.800">
    <property type="entry name" value="Anticodon-binding domain"/>
    <property type="match status" value="1"/>
</dbReference>
<keyword evidence="5" id="KW-0067">ATP-binding</keyword>
<reference evidence="11 12" key="1">
    <citation type="journal article" date="2016" name="Nat. Commun.">
        <title>Thousands of microbial genomes shed light on interconnected biogeochemical processes in an aquifer system.</title>
        <authorList>
            <person name="Anantharaman K."/>
            <person name="Brown C.T."/>
            <person name="Hug L.A."/>
            <person name="Sharon I."/>
            <person name="Castelle C.J."/>
            <person name="Probst A.J."/>
            <person name="Thomas B.C."/>
            <person name="Singh A."/>
            <person name="Wilkins M.J."/>
            <person name="Karaoz U."/>
            <person name="Brodie E.L."/>
            <person name="Williams K.H."/>
            <person name="Hubbard S.S."/>
            <person name="Banfield J.F."/>
        </authorList>
    </citation>
    <scope>NUCLEOTIDE SEQUENCE [LARGE SCALE GENOMIC DNA]</scope>
</reference>
<dbReference type="PRINTS" id="PR01046">
    <property type="entry name" value="TRNASYNTHPRO"/>
</dbReference>
<dbReference type="GO" id="GO:0005829">
    <property type="term" value="C:cytosol"/>
    <property type="evidence" value="ECO:0007669"/>
    <property type="project" value="TreeGrafter"/>
</dbReference>
<dbReference type="SUPFAM" id="SSF55681">
    <property type="entry name" value="Class II aaRS and biotin synthetases"/>
    <property type="match status" value="1"/>
</dbReference>
<feature type="domain" description="Aminoacyl-transfer RNA synthetases class-II family profile" evidence="10">
    <location>
        <begin position="38"/>
        <end position="316"/>
    </location>
</feature>
<evidence type="ECO:0000256" key="3">
    <source>
        <dbReference type="ARBA" id="ARBA00022598"/>
    </source>
</evidence>
<dbReference type="InterPro" id="IPR045864">
    <property type="entry name" value="aa-tRNA-synth_II/BPL/LPL"/>
</dbReference>
<evidence type="ECO:0000256" key="7">
    <source>
        <dbReference type="ARBA" id="ARBA00023146"/>
    </source>
</evidence>
<dbReference type="InterPro" id="IPR036621">
    <property type="entry name" value="Anticodon-bd_dom_sf"/>
</dbReference>